<dbReference type="Proteomes" id="UP000001025">
    <property type="component" value="Chromosome"/>
</dbReference>
<evidence type="ECO:0000313" key="2">
    <source>
        <dbReference type="EMBL" id="CAD73626.1"/>
    </source>
</evidence>
<organism evidence="2 3">
    <name type="scientific">Rhodopirellula baltica (strain DSM 10527 / NCIMB 13988 / SH1)</name>
    <dbReference type="NCBI Taxonomy" id="243090"/>
    <lineage>
        <taxon>Bacteria</taxon>
        <taxon>Pseudomonadati</taxon>
        <taxon>Planctomycetota</taxon>
        <taxon>Planctomycetia</taxon>
        <taxon>Pirellulales</taxon>
        <taxon>Pirellulaceae</taxon>
        <taxon>Rhodopirellula</taxon>
    </lineage>
</organism>
<keyword evidence="3" id="KW-1185">Reference proteome</keyword>
<gene>
    <name evidence="2" type="ordered locus">RB4176</name>
</gene>
<dbReference type="HOGENOM" id="CLU_2357796_0_0_0"/>
<reference evidence="2 3" key="1">
    <citation type="journal article" date="2003" name="Proc. Natl. Acad. Sci. U.S.A.">
        <title>Complete genome sequence of the marine planctomycete Pirellula sp. strain 1.</title>
        <authorList>
            <person name="Gloeckner F.O."/>
            <person name="Kube M."/>
            <person name="Bauer M."/>
            <person name="Teeling H."/>
            <person name="Lombardot T."/>
            <person name="Ludwig W."/>
            <person name="Gade D."/>
            <person name="Beck A."/>
            <person name="Borzym K."/>
            <person name="Heitmann K."/>
            <person name="Rabus R."/>
            <person name="Schlesner H."/>
            <person name="Amann R."/>
            <person name="Reinhardt R."/>
        </authorList>
    </citation>
    <scope>NUCLEOTIDE SEQUENCE [LARGE SCALE GENOMIC DNA]</scope>
    <source>
        <strain evidence="3">DSM 10527 / NCIMB 13988 / SH1</strain>
    </source>
</reference>
<name>Q7UT16_RHOBA</name>
<dbReference type="EMBL" id="BX294140">
    <property type="protein sequence ID" value="CAD73626.1"/>
    <property type="molecule type" value="Genomic_DNA"/>
</dbReference>
<evidence type="ECO:0000256" key="1">
    <source>
        <dbReference type="SAM" id="MobiDB-lite"/>
    </source>
</evidence>
<evidence type="ECO:0000313" key="3">
    <source>
        <dbReference type="Proteomes" id="UP000001025"/>
    </source>
</evidence>
<dbReference type="KEGG" id="rba:RB4176"/>
<accession>Q7UT16</accession>
<feature type="compositionally biased region" description="Basic residues" evidence="1">
    <location>
        <begin position="52"/>
        <end position="68"/>
    </location>
</feature>
<dbReference type="AlphaFoldDB" id="Q7UT16"/>
<feature type="region of interest" description="Disordered" evidence="1">
    <location>
        <begin position="52"/>
        <end position="76"/>
    </location>
</feature>
<proteinExistence type="predicted"/>
<dbReference type="EnsemblBacteria" id="CAD73626">
    <property type="protein sequence ID" value="CAD73626"/>
    <property type="gene ID" value="RB4176"/>
</dbReference>
<dbReference type="InParanoid" id="Q7UT16"/>
<protein>
    <submittedName>
        <fullName evidence="2">Uncharacterized protein</fullName>
    </submittedName>
</protein>
<sequence>MRLKSFHPCVSATRRLIDGGGRVIRLDSVPSWMRADFRQRREYFVLSARGKHRKLGAKRRPDRHARRATSRETSPSLRMRICSRQMRRHYPVKQSC</sequence>